<reference evidence="2" key="1">
    <citation type="journal article" date="2023" name="IMA Fungus">
        <title>Comparative genomic study of the Penicillium genus elucidates a diverse pangenome and 15 lateral gene transfer events.</title>
        <authorList>
            <person name="Petersen C."/>
            <person name="Sorensen T."/>
            <person name="Nielsen M.R."/>
            <person name="Sondergaard T.E."/>
            <person name="Sorensen J.L."/>
            <person name="Fitzpatrick D.A."/>
            <person name="Frisvad J.C."/>
            <person name="Nielsen K.L."/>
        </authorList>
    </citation>
    <scope>NUCLEOTIDE SEQUENCE</scope>
    <source>
        <strain evidence="2">IBT 15450</strain>
    </source>
</reference>
<sequence>MEKVDFLQGFAPCDEPKVLLNKTSKPTKIFILHQYGNSMKSSIALTAVESKDDVYETMRGVFGSDAYSKRFETLIRGAKWVNKVISLLSHTRWALRSWDIFLVAARQVSYYARFNDFSIEPRRLLDGLKTQIHDDSYPKNTTDTSVPLAIPLIINEIFKDSTSLSEICECLGYTYSKVESHRALFNNTFQRTQRSEQVLWRATTDLPDIHVVEGGHRASRSIATAGATTGATTSSIQRGPRFHGSSAVGQHYGHGPNTTKRHKGSKEAGRLEEHRTDNSEPAPTDGRYQRTSNQTQIRSTPAVPQSENEFDNLFGNLPGLQDDIDCQSHPADLEPAGAELTTVSENLGVSNPWFSTYLNPEISESAPQRGSIGTGEAWFSTYPNLQLGESVPQAGSIGTSEAWFGTYPNPQLSERGSLGISDAWFSTYPNPQLGESVPQGESIGTGDAWFSTYRNS</sequence>
<feature type="compositionally biased region" description="Basic and acidic residues" evidence="1">
    <location>
        <begin position="265"/>
        <end position="278"/>
    </location>
</feature>
<comment type="caution">
    <text evidence="2">The sequence shown here is derived from an EMBL/GenBank/DDBJ whole genome shotgun (WGS) entry which is preliminary data.</text>
</comment>
<evidence type="ECO:0000313" key="2">
    <source>
        <dbReference type="EMBL" id="KAJ6030945.1"/>
    </source>
</evidence>
<evidence type="ECO:0000313" key="3">
    <source>
        <dbReference type="Proteomes" id="UP001219568"/>
    </source>
</evidence>
<accession>A0AAD6I5B4</accession>
<name>A0AAD6I5B4_PENCN</name>
<dbReference type="EMBL" id="JAQJZL010000013">
    <property type="protein sequence ID" value="KAJ6030945.1"/>
    <property type="molecule type" value="Genomic_DNA"/>
</dbReference>
<dbReference type="AlphaFoldDB" id="A0AAD6I5B4"/>
<proteinExistence type="predicted"/>
<keyword evidence="3" id="KW-1185">Reference proteome</keyword>
<feature type="compositionally biased region" description="Low complexity" evidence="1">
    <location>
        <begin position="220"/>
        <end position="236"/>
    </location>
</feature>
<reference evidence="2" key="2">
    <citation type="submission" date="2023-01" db="EMBL/GenBank/DDBJ databases">
        <authorList>
            <person name="Petersen C."/>
        </authorList>
    </citation>
    <scope>NUCLEOTIDE SEQUENCE</scope>
    <source>
        <strain evidence="2">IBT 15450</strain>
    </source>
</reference>
<feature type="region of interest" description="Disordered" evidence="1">
    <location>
        <begin position="220"/>
        <end position="307"/>
    </location>
</feature>
<dbReference type="Proteomes" id="UP001219568">
    <property type="component" value="Unassembled WGS sequence"/>
</dbReference>
<evidence type="ECO:0000256" key="1">
    <source>
        <dbReference type="SAM" id="MobiDB-lite"/>
    </source>
</evidence>
<gene>
    <name evidence="2" type="ORF">N7460_010007</name>
</gene>
<feature type="compositionally biased region" description="Polar residues" evidence="1">
    <location>
        <begin position="289"/>
        <end position="307"/>
    </location>
</feature>
<organism evidence="2 3">
    <name type="scientific">Penicillium canescens</name>
    <dbReference type="NCBI Taxonomy" id="5083"/>
    <lineage>
        <taxon>Eukaryota</taxon>
        <taxon>Fungi</taxon>
        <taxon>Dikarya</taxon>
        <taxon>Ascomycota</taxon>
        <taxon>Pezizomycotina</taxon>
        <taxon>Eurotiomycetes</taxon>
        <taxon>Eurotiomycetidae</taxon>
        <taxon>Eurotiales</taxon>
        <taxon>Aspergillaceae</taxon>
        <taxon>Penicillium</taxon>
    </lineage>
</organism>
<protein>
    <submittedName>
        <fullName evidence="2">Uncharacterized protein</fullName>
    </submittedName>
</protein>